<proteinExistence type="predicted"/>
<gene>
    <name evidence="1" type="ORF">DK847_16550</name>
</gene>
<dbReference type="EMBL" id="QKVK01000008">
    <property type="protein sequence ID" value="PZF75831.1"/>
    <property type="molecule type" value="Genomic_DNA"/>
</dbReference>
<dbReference type="Proteomes" id="UP000248795">
    <property type="component" value="Unassembled WGS sequence"/>
</dbReference>
<evidence type="ECO:0000313" key="1">
    <source>
        <dbReference type="EMBL" id="PZF75831.1"/>
    </source>
</evidence>
<name>A0A2W2AKH4_9HYPH</name>
<dbReference type="Pfam" id="PF11697">
    <property type="entry name" value="DUF3293"/>
    <property type="match status" value="1"/>
</dbReference>
<accession>A0A2W2AKH4</accession>
<evidence type="ECO:0000313" key="2">
    <source>
        <dbReference type="Proteomes" id="UP000248795"/>
    </source>
</evidence>
<sequence>MTQTEIPPDKISAYLATDYRAGGGPDALVMRIGQHSPELLSLYQNTGSNCALFITAFNPLGQKRDDAANEAAHARLEEGLRAVTYHLIEGEGADAAGKWPAERSYLALGIDADVARELGRLFEQDAVVWIGKDAVPQLLLLR</sequence>
<protein>
    <submittedName>
        <fullName evidence="1">DUF3293 domain-containing protein</fullName>
    </submittedName>
</protein>
<organism evidence="1 2">
    <name type="scientific">Aestuariivirga litoralis</name>
    <dbReference type="NCBI Taxonomy" id="2650924"/>
    <lineage>
        <taxon>Bacteria</taxon>
        <taxon>Pseudomonadati</taxon>
        <taxon>Pseudomonadota</taxon>
        <taxon>Alphaproteobacteria</taxon>
        <taxon>Hyphomicrobiales</taxon>
        <taxon>Aestuariivirgaceae</taxon>
        <taxon>Aestuariivirga</taxon>
    </lineage>
</organism>
<dbReference type="InterPro" id="IPR021710">
    <property type="entry name" value="DUF3293"/>
</dbReference>
<comment type="caution">
    <text evidence="1">The sequence shown here is derived from an EMBL/GenBank/DDBJ whole genome shotgun (WGS) entry which is preliminary data.</text>
</comment>
<keyword evidence="2" id="KW-1185">Reference proteome</keyword>
<reference evidence="2" key="1">
    <citation type="submission" date="2018-06" db="EMBL/GenBank/DDBJ databases">
        <title>Aestuariibacter litoralis strain KCTC 52945T.</title>
        <authorList>
            <person name="Li X."/>
            <person name="Salam N."/>
            <person name="Li J.-L."/>
            <person name="Chen Y.-M."/>
            <person name="Yang Z.-W."/>
            <person name="Zhang L.-Y."/>
            <person name="Han M.-X."/>
            <person name="Xiao M."/>
            <person name="Li W.-J."/>
        </authorList>
    </citation>
    <scope>NUCLEOTIDE SEQUENCE [LARGE SCALE GENOMIC DNA]</scope>
    <source>
        <strain evidence="2">KCTC 52945</strain>
    </source>
</reference>
<dbReference type="AlphaFoldDB" id="A0A2W2AKH4"/>
<dbReference type="RefSeq" id="WP_111199637.1">
    <property type="nucleotide sequence ID" value="NZ_QKVK01000008.1"/>
</dbReference>